<evidence type="ECO:0000259" key="1">
    <source>
        <dbReference type="Pfam" id="PF01636"/>
    </source>
</evidence>
<evidence type="ECO:0000313" key="2">
    <source>
        <dbReference type="EMBL" id="KAK7393858.1"/>
    </source>
</evidence>
<comment type="caution">
    <text evidence="2">The sequence shown here is derived from an EMBL/GenBank/DDBJ whole genome shotgun (WGS) entry which is preliminary data.</text>
</comment>
<dbReference type="InterPro" id="IPR051678">
    <property type="entry name" value="AGP_Transferase"/>
</dbReference>
<dbReference type="PANTHER" id="PTHR21310:SF15">
    <property type="entry name" value="AMINOGLYCOSIDE PHOSPHOTRANSFERASE DOMAIN-CONTAINING PROTEIN"/>
    <property type="match status" value="1"/>
</dbReference>
<feature type="domain" description="Aminoglycoside phosphotransferase" evidence="1">
    <location>
        <begin position="95"/>
        <end position="298"/>
    </location>
</feature>
<proteinExistence type="predicted"/>
<sequence length="414" mass="45635">VTDPDAYFASYDAAKQHHLEALLGKINPAALEAVATSAYNGVPYRVPALAAGLEPASRAKLAARQCGGQNCHVDVEFSDGVTWLARLRLEDPLLPPPAVQARIFSSEVPTLEFLAQTRVPAPRVYAYEVESVTNAVGTSYILMEKLPGRPLDWSGANAEQRARVMVDVYLELEKHPMPSTGSLVPVPRESEARVGLFAQLPCFETPEKALGPFGSLNAAYTAIIHQQLRTVANREISSLPVDNYLTLLWRLTVLPRLIAGSSSREGPFYLTHYDAKGDHILVDPEHNITGIIDWEFASFEAKELAFSSPCMMWPVGDFYDGSNSLAEDELKFAAIFEQRGRADMGKLVREGRLWQRYLFFLGGGIPSDMTELGSLFEGLYKSFFASAEKDEDVVPYETWRQDALAGLASMDAVL</sequence>
<evidence type="ECO:0000313" key="3">
    <source>
        <dbReference type="Proteomes" id="UP001498476"/>
    </source>
</evidence>
<dbReference type="Pfam" id="PF01636">
    <property type="entry name" value="APH"/>
    <property type="match status" value="1"/>
</dbReference>
<dbReference type="PANTHER" id="PTHR21310">
    <property type="entry name" value="AMINOGLYCOSIDE PHOSPHOTRANSFERASE-RELATED-RELATED"/>
    <property type="match status" value="1"/>
</dbReference>
<dbReference type="Gene3D" id="3.90.1200.10">
    <property type="match status" value="1"/>
</dbReference>
<dbReference type="EMBL" id="JAZAVJ010000805">
    <property type="protein sequence ID" value="KAK7393858.1"/>
    <property type="molecule type" value="Genomic_DNA"/>
</dbReference>
<dbReference type="Proteomes" id="UP001498476">
    <property type="component" value="Unassembled WGS sequence"/>
</dbReference>
<keyword evidence="3" id="KW-1185">Reference proteome</keyword>
<gene>
    <name evidence="2" type="ORF">QQX98_013359</name>
</gene>
<accession>A0ABR1GG17</accession>
<dbReference type="InterPro" id="IPR002575">
    <property type="entry name" value="Aminoglycoside_PTrfase"/>
</dbReference>
<organism evidence="2 3">
    <name type="scientific">Neonectria punicea</name>
    <dbReference type="NCBI Taxonomy" id="979145"/>
    <lineage>
        <taxon>Eukaryota</taxon>
        <taxon>Fungi</taxon>
        <taxon>Dikarya</taxon>
        <taxon>Ascomycota</taxon>
        <taxon>Pezizomycotina</taxon>
        <taxon>Sordariomycetes</taxon>
        <taxon>Hypocreomycetidae</taxon>
        <taxon>Hypocreales</taxon>
        <taxon>Nectriaceae</taxon>
        <taxon>Neonectria</taxon>
    </lineage>
</organism>
<protein>
    <recommendedName>
        <fullName evidence="1">Aminoglycoside phosphotransferase domain-containing protein</fullName>
    </recommendedName>
</protein>
<name>A0ABR1GG17_9HYPO</name>
<dbReference type="InterPro" id="IPR011009">
    <property type="entry name" value="Kinase-like_dom_sf"/>
</dbReference>
<dbReference type="SUPFAM" id="SSF56112">
    <property type="entry name" value="Protein kinase-like (PK-like)"/>
    <property type="match status" value="1"/>
</dbReference>
<reference evidence="2 3" key="1">
    <citation type="journal article" date="2025" name="Microbiol. Resour. Announc.">
        <title>Draft genome sequences for Neonectria magnoliae and Neonectria punicea, canker pathogens of Liriodendron tulipifera and Acer saccharum in West Virginia.</title>
        <authorList>
            <person name="Petronek H.M."/>
            <person name="Kasson M.T."/>
            <person name="Metheny A.M."/>
            <person name="Stauder C.M."/>
            <person name="Lovett B."/>
            <person name="Lynch S.C."/>
            <person name="Garnas J.R."/>
            <person name="Kasson L.R."/>
            <person name="Stajich J.E."/>
        </authorList>
    </citation>
    <scope>NUCLEOTIDE SEQUENCE [LARGE SCALE GENOMIC DNA]</scope>
    <source>
        <strain evidence="2 3">NRRL 64653</strain>
    </source>
</reference>
<feature type="non-terminal residue" evidence="2">
    <location>
        <position position="1"/>
    </location>
</feature>